<evidence type="ECO:0000256" key="1">
    <source>
        <dbReference type="ARBA" id="ARBA00004141"/>
    </source>
</evidence>
<evidence type="ECO:0000313" key="9">
    <source>
        <dbReference type="Proteomes" id="UP000624244"/>
    </source>
</evidence>
<keyword evidence="2" id="KW-0813">Transport</keyword>
<organism evidence="8 9">
    <name type="scientific">Cochliobolus sativus</name>
    <name type="common">Common root rot and spot blotch fungus</name>
    <name type="synonym">Bipolaris sorokiniana</name>
    <dbReference type="NCBI Taxonomy" id="45130"/>
    <lineage>
        <taxon>Eukaryota</taxon>
        <taxon>Fungi</taxon>
        <taxon>Dikarya</taxon>
        <taxon>Ascomycota</taxon>
        <taxon>Pezizomycotina</taxon>
        <taxon>Dothideomycetes</taxon>
        <taxon>Pleosporomycetidae</taxon>
        <taxon>Pleosporales</taxon>
        <taxon>Pleosporineae</taxon>
        <taxon>Pleosporaceae</taxon>
        <taxon>Bipolaris</taxon>
    </lineage>
</organism>
<feature type="transmembrane region" description="Helical" evidence="7">
    <location>
        <begin position="459"/>
        <end position="478"/>
    </location>
</feature>
<keyword evidence="4 7" id="KW-1133">Transmembrane helix</keyword>
<accession>A0A8H5ZLU1</accession>
<feature type="transmembrane region" description="Helical" evidence="7">
    <location>
        <begin position="431"/>
        <end position="453"/>
    </location>
</feature>
<sequence>MGNPEFGNRGPGAQSGDGKALQPTISSQSSRTTDASKNNQLPTMATIADDDDRLLVRIGYAPVLQRHFSRWSTVSYAISILGVLGSVPATFGAPMSSGGPATAVWAWFIGSIMAYCIASSGIILQLISSPLKLTTPSLVAELVSAYPTAGGMYYVTKHVVPPEHVAAWSWIIGWCNFLGQAAGVASLAYTISQMILATAVMHTLDGAGPTFEPKAYQTVLLAIFVLCMFGAICSFPTNWLHRIILWFAPINIIASICICIALLILTPNKQSPKWVFTTVMDGSGWGSQGFSFLLGFLSVAWTMTDYDGTTHMSEETHDAAIRGPVAIRAAILVSGVVGWMLTVTFCFCMSDYDAIMSTPTGLPVAQIFFNAGGKTGGTIMWFFVMLVQFFTGCSAMLANARMAWAFARDAAFPFSDFWSKVNTHTHTPVNAVWLVVVFCSCLDLIGIGSTLTITAIFNITAPALDISYIAVIIAHRWYEGRVVFHPGPYSMGKWSKPVNAIAVTWVIFISVVLFFPTVRPVRVDNMNYAICVAAFIGFFSTVWWYAGARKKYTGPRTSDTIDMLPPEDPEEIFNDYDSP</sequence>
<feature type="transmembrane region" description="Helical" evidence="7">
    <location>
        <begin position="325"/>
        <end position="352"/>
    </location>
</feature>
<feature type="transmembrane region" description="Helical" evidence="7">
    <location>
        <begin position="527"/>
        <end position="546"/>
    </location>
</feature>
<dbReference type="PIRSF" id="PIRSF006060">
    <property type="entry name" value="AA_transporter"/>
    <property type="match status" value="1"/>
</dbReference>
<name>A0A8H5ZLU1_COCSA</name>
<feature type="compositionally biased region" description="Polar residues" evidence="6">
    <location>
        <begin position="23"/>
        <end position="41"/>
    </location>
</feature>
<dbReference type="PANTHER" id="PTHR45649:SF10">
    <property type="entry name" value="AMINO ACID TRANSPORTER (EUROFUNG)"/>
    <property type="match status" value="1"/>
</dbReference>
<feature type="transmembrane region" description="Helical" evidence="7">
    <location>
        <begin position="181"/>
        <end position="204"/>
    </location>
</feature>
<protein>
    <recommendedName>
        <fullName evidence="10">Amino acid permease/ SLC12A domain-containing protein</fullName>
    </recommendedName>
</protein>
<comment type="caution">
    <text evidence="8">The sequence shown here is derived from an EMBL/GenBank/DDBJ whole genome shotgun (WGS) entry which is preliminary data.</text>
</comment>
<feature type="transmembrane region" description="Helical" evidence="7">
    <location>
        <begin position="243"/>
        <end position="265"/>
    </location>
</feature>
<dbReference type="AlphaFoldDB" id="A0A8H5ZLU1"/>
<feature type="transmembrane region" description="Helical" evidence="7">
    <location>
        <begin position="216"/>
        <end position="236"/>
    </location>
</feature>
<dbReference type="EMBL" id="WNKQ01000003">
    <property type="protein sequence ID" value="KAF5852656.1"/>
    <property type="molecule type" value="Genomic_DNA"/>
</dbReference>
<proteinExistence type="predicted"/>
<gene>
    <name evidence="8" type="ORF">GGP41_008097</name>
</gene>
<keyword evidence="3 7" id="KW-0812">Transmembrane</keyword>
<feature type="region of interest" description="Disordered" evidence="6">
    <location>
        <begin position="1"/>
        <end position="41"/>
    </location>
</feature>
<dbReference type="Gene3D" id="1.20.1740.10">
    <property type="entry name" value="Amino acid/polyamine transporter I"/>
    <property type="match status" value="1"/>
</dbReference>
<evidence type="ECO:0000256" key="6">
    <source>
        <dbReference type="SAM" id="MobiDB-lite"/>
    </source>
</evidence>
<feature type="transmembrane region" description="Helical" evidence="7">
    <location>
        <begin position="498"/>
        <end position="515"/>
    </location>
</feature>
<feature type="transmembrane region" description="Helical" evidence="7">
    <location>
        <begin position="74"/>
        <end position="93"/>
    </location>
</feature>
<feature type="transmembrane region" description="Helical" evidence="7">
    <location>
        <begin position="105"/>
        <end position="127"/>
    </location>
</feature>
<dbReference type="GO" id="GO:0022857">
    <property type="term" value="F:transmembrane transporter activity"/>
    <property type="evidence" value="ECO:0007669"/>
    <property type="project" value="InterPro"/>
</dbReference>
<dbReference type="InterPro" id="IPR002293">
    <property type="entry name" value="AA/rel_permease1"/>
</dbReference>
<dbReference type="GO" id="GO:0016020">
    <property type="term" value="C:membrane"/>
    <property type="evidence" value="ECO:0007669"/>
    <property type="project" value="UniProtKB-SubCell"/>
</dbReference>
<dbReference type="Proteomes" id="UP000624244">
    <property type="component" value="Unassembled WGS sequence"/>
</dbReference>
<reference evidence="8" key="1">
    <citation type="submission" date="2019-11" db="EMBL/GenBank/DDBJ databases">
        <title>Bipolaris sorokiniana Genome sequencing.</title>
        <authorList>
            <person name="Wang H."/>
        </authorList>
    </citation>
    <scope>NUCLEOTIDE SEQUENCE</scope>
</reference>
<evidence type="ECO:0008006" key="10">
    <source>
        <dbReference type="Google" id="ProtNLM"/>
    </source>
</evidence>
<evidence type="ECO:0000256" key="2">
    <source>
        <dbReference type="ARBA" id="ARBA00022448"/>
    </source>
</evidence>
<evidence type="ECO:0000256" key="4">
    <source>
        <dbReference type="ARBA" id="ARBA00022989"/>
    </source>
</evidence>
<comment type="subcellular location">
    <subcellularLocation>
        <location evidence="1">Membrane</location>
        <topology evidence="1">Multi-pass membrane protein</topology>
    </subcellularLocation>
</comment>
<dbReference type="PANTHER" id="PTHR45649">
    <property type="entry name" value="AMINO-ACID PERMEASE BAT1"/>
    <property type="match status" value="1"/>
</dbReference>
<evidence type="ECO:0000313" key="8">
    <source>
        <dbReference type="EMBL" id="KAF5852656.1"/>
    </source>
</evidence>
<evidence type="ECO:0000256" key="5">
    <source>
        <dbReference type="ARBA" id="ARBA00023136"/>
    </source>
</evidence>
<keyword evidence="5 7" id="KW-0472">Membrane</keyword>
<feature type="transmembrane region" description="Helical" evidence="7">
    <location>
        <begin position="285"/>
        <end position="304"/>
    </location>
</feature>
<evidence type="ECO:0000256" key="3">
    <source>
        <dbReference type="ARBA" id="ARBA00022692"/>
    </source>
</evidence>
<feature type="transmembrane region" description="Helical" evidence="7">
    <location>
        <begin position="379"/>
        <end position="398"/>
    </location>
</feature>
<dbReference type="Pfam" id="PF13520">
    <property type="entry name" value="AA_permease_2"/>
    <property type="match status" value="1"/>
</dbReference>
<evidence type="ECO:0000256" key="7">
    <source>
        <dbReference type="SAM" id="Phobius"/>
    </source>
</evidence>